<dbReference type="InterPro" id="IPR043504">
    <property type="entry name" value="Peptidase_S1_PA_chymotrypsin"/>
</dbReference>
<dbReference type="PRINTS" id="PR00722">
    <property type="entry name" value="CHYMOTRYPSIN"/>
</dbReference>
<protein>
    <submittedName>
        <fullName evidence="10">Venom polypeptide</fullName>
    </submittedName>
</protein>
<dbReference type="InterPro" id="IPR018114">
    <property type="entry name" value="TRYPSIN_HIS"/>
</dbReference>
<evidence type="ECO:0000256" key="6">
    <source>
        <dbReference type="ARBA" id="ARBA00023157"/>
    </source>
</evidence>
<name>A0A3G5BIH0_DOLGE</name>
<accession>A0A3G5BIH0</accession>
<evidence type="ECO:0000256" key="2">
    <source>
        <dbReference type="ARBA" id="ARBA00022525"/>
    </source>
</evidence>
<dbReference type="PROSITE" id="PS50240">
    <property type="entry name" value="TRYPSIN_DOM"/>
    <property type="match status" value="1"/>
</dbReference>
<dbReference type="CDD" id="cd00190">
    <property type="entry name" value="Tryp_SPc"/>
    <property type="match status" value="1"/>
</dbReference>
<dbReference type="PROSITE" id="PS00134">
    <property type="entry name" value="TRYPSIN_HIS"/>
    <property type="match status" value="1"/>
</dbReference>
<dbReference type="FunFam" id="2.40.10.10:FF:000036">
    <property type="entry name" value="Trypsin beta"/>
    <property type="match status" value="1"/>
</dbReference>
<evidence type="ECO:0000259" key="9">
    <source>
        <dbReference type="PROSITE" id="PS50240"/>
    </source>
</evidence>
<dbReference type="AlphaFoldDB" id="A0A3G5BIH0"/>
<evidence type="ECO:0000256" key="7">
    <source>
        <dbReference type="RuleBase" id="RU363034"/>
    </source>
</evidence>
<dbReference type="InterPro" id="IPR050127">
    <property type="entry name" value="Serine_Proteases_S1"/>
</dbReference>
<dbReference type="InterPro" id="IPR033116">
    <property type="entry name" value="TRYPSIN_SER"/>
</dbReference>
<keyword evidence="5 7" id="KW-0720">Serine protease</keyword>
<dbReference type="GO" id="GO:0005615">
    <property type="term" value="C:extracellular space"/>
    <property type="evidence" value="ECO:0007669"/>
    <property type="project" value="TreeGrafter"/>
</dbReference>
<organism evidence="10">
    <name type="scientific">Dolopus genitalis</name>
    <name type="common">Giant Australian assassin fly</name>
    <name type="synonym">Asilus genitalis</name>
    <dbReference type="NCBI Taxonomy" id="2488630"/>
    <lineage>
        <taxon>Eukaryota</taxon>
        <taxon>Metazoa</taxon>
        <taxon>Ecdysozoa</taxon>
        <taxon>Arthropoda</taxon>
        <taxon>Hexapoda</taxon>
        <taxon>Insecta</taxon>
        <taxon>Pterygota</taxon>
        <taxon>Neoptera</taxon>
        <taxon>Endopterygota</taxon>
        <taxon>Diptera</taxon>
        <taxon>Brachycera</taxon>
        <taxon>Muscomorpha</taxon>
        <taxon>Asiloidea</taxon>
        <taxon>Asilidae</taxon>
        <taxon>Asilinae</taxon>
        <taxon>Dolopus</taxon>
    </lineage>
</organism>
<dbReference type="PROSITE" id="PS00135">
    <property type="entry name" value="TRYPSIN_SER"/>
    <property type="match status" value="1"/>
</dbReference>
<dbReference type="Pfam" id="PF00089">
    <property type="entry name" value="Trypsin"/>
    <property type="match status" value="1"/>
</dbReference>
<evidence type="ECO:0000256" key="4">
    <source>
        <dbReference type="ARBA" id="ARBA00022801"/>
    </source>
</evidence>
<evidence type="ECO:0000256" key="8">
    <source>
        <dbReference type="SAM" id="SignalP"/>
    </source>
</evidence>
<dbReference type="InterPro" id="IPR001314">
    <property type="entry name" value="Peptidase_S1A"/>
</dbReference>
<dbReference type="SMART" id="SM00020">
    <property type="entry name" value="Tryp_SPc"/>
    <property type="match status" value="1"/>
</dbReference>
<dbReference type="InterPro" id="IPR009003">
    <property type="entry name" value="Peptidase_S1_PA"/>
</dbReference>
<dbReference type="Gene3D" id="2.40.10.10">
    <property type="entry name" value="Trypsin-like serine proteases"/>
    <property type="match status" value="1"/>
</dbReference>
<keyword evidence="2" id="KW-0964">Secreted</keyword>
<evidence type="ECO:0000313" key="10">
    <source>
        <dbReference type="EMBL" id="AYV99580.1"/>
    </source>
</evidence>
<evidence type="ECO:0000256" key="5">
    <source>
        <dbReference type="ARBA" id="ARBA00022825"/>
    </source>
</evidence>
<comment type="subcellular location">
    <subcellularLocation>
        <location evidence="1">Secreted</location>
        <location evidence="1">Extracellular space</location>
    </subcellularLocation>
</comment>
<keyword evidence="6" id="KW-1015">Disulfide bond</keyword>
<feature type="signal peptide" evidence="8">
    <location>
        <begin position="1"/>
        <end position="17"/>
    </location>
</feature>
<dbReference type="GO" id="GO:0004252">
    <property type="term" value="F:serine-type endopeptidase activity"/>
    <property type="evidence" value="ECO:0007669"/>
    <property type="project" value="InterPro"/>
</dbReference>
<feature type="chain" id="PRO_5018074472" evidence="8">
    <location>
        <begin position="18"/>
        <end position="274"/>
    </location>
</feature>
<proteinExistence type="evidence at transcript level"/>
<dbReference type="SUPFAM" id="SSF50494">
    <property type="entry name" value="Trypsin-like serine proteases"/>
    <property type="match status" value="1"/>
</dbReference>
<evidence type="ECO:0000256" key="1">
    <source>
        <dbReference type="ARBA" id="ARBA00004239"/>
    </source>
</evidence>
<keyword evidence="4 7" id="KW-0378">Hydrolase</keyword>
<sequence>MRFSIFVICLLLAAVIASPVKEYEIQKYIAGGNPARPAQFSFQVGISTRKATKDGMEYTSWCGGSLISEEWVLTAAHCLHGGIQSDIYLGATDLSKDEPGRIVLSIPKENLFVYENYIPQQIRNDIALAKLPRRILLSQYIQTVNLPRRNQLSENFIKQVGWISGWGMVNDSSTAKELQYTRRWILPHEWCDYEYGGFYIKETQVCIDGSHGMGSCRGDSGGPLTVEEEDGTRTLVGATSYGRGICGKGNPSVYTRVSAFMEWIIEKTGIQMRE</sequence>
<dbReference type="GO" id="GO:0006508">
    <property type="term" value="P:proteolysis"/>
    <property type="evidence" value="ECO:0007669"/>
    <property type="project" value="UniProtKB-KW"/>
</dbReference>
<feature type="domain" description="Peptidase S1" evidence="9">
    <location>
        <begin position="29"/>
        <end position="269"/>
    </location>
</feature>
<reference evidence="10" key="1">
    <citation type="journal article" date="2018" name="Toxins">
        <title>Buzz kill: function and proteomic composition of venom from the giant assassin fly Dolopus genitalis (Diptera: Asilidae).</title>
        <authorList>
            <person name="Walker A.A."/>
            <person name="Dobson J."/>
            <person name="Jin J."/>
            <person name="Robinson S.D."/>
            <person name="Herzig V."/>
            <person name="Vetter I."/>
            <person name="King G.F."/>
            <person name="Fry B.G."/>
        </authorList>
    </citation>
    <scope>NUCLEOTIDE SEQUENCE</scope>
    <source>
        <strain evidence="10">Dg59</strain>
        <tissue evidence="10">Venom/thoracic glands</tissue>
    </source>
</reference>
<evidence type="ECO:0000256" key="3">
    <source>
        <dbReference type="ARBA" id="ARBA00022670"/>
    </source>
</evidence>
<keyword evidence="3 7" id="KW-0645">Protease</keyword>
<keyword evidence="8" id="KW-0732">Signal</keyword>
<dbReference type="PANTHER" id="PTHR24264:SF65">
    <property type="entry name" value="SRCR DOMAIN-CONTAINING PROTEIN"/>
    <property type="match status" value="1"/>
</dbReference>
<dbReference type="InterPro" id="IPR001254">
    <property type="entry name" value="Trypsin_dom"/>
</dbReference>
<dbReference type="PANTHER" id="PTHR24264">
    <property type="entry name" value="TRYPSIN-RELATED"/>
    <property type="match status" value="1"/>
</dbReference>
<dbReference type="EMBL" id="MK075177">
    <property type="protein sequence ID" value="AYV99580.1"/>
    <property type="molecule type" value="mRNA"/>
</dbReference>